<gene>
    <name evidence="1" type="ORF">EAH86_17635</name>
</gene>
<protein>
    <submittedName>
        <fullName evidence="1">ABC transporter substrate-binding protein</fullName>
    </submittedName>
</protein>
<accession>A0A502CPW4</accession>
<dbReference type="EMBL" id="RCZM01000006">
    <property type="protein sequence ID" value="TPG14159.1"/>
    <property type="molecule type" value="Genomic_DNA"/>
</dbReference>
<proteinExistence type="predicted"/>
<name>A0A502CPW4_9MICO</name>
<sequence>MGLVPAATSASAAPAAHTAASAAKPAATTLPVTGALPDGTAFTGSLSNLTTSVVNGVVQLSGTISGTGIPAGGTAFTAPLQDVAVTQGCSILNLDLGPLHLDLLGLVIDLAPVHLDITAVPGAGNLLGNLLCAVAGLLDGPGGALGGIAALLNRLLTGLGL</sequence>
<dbReference type="OrthoDB" id="4871983at2"/>
<dbReference type="Proteomes" id="UP000317722">
    <property type="component" value="Unassembled WGS sequence"/>
</dbReference>
<evidence type="ECO:0000313" key="2">
    <source>
        <dbReference type="Proteomes" id="UP000317722"/>
    </source>
</evidence>
<reference evidence="1 2" key="1">
    <citation type="journal article" date="2019" name="Environ. Microbiol.">
        <title>Species interactions and distinct microbial communities in high Arctic permafrost affected cryosols are associated with the CH4 and CO2 gas fluxes.</title>
        <authorList>
            <person name="Altshuler I."/>
            <person name="Hamel J."/>
            <person name="Turney S."/>
            <person name="Magnuson E."/>
            <person name="Levesque R."/>
            <person name="Greer C."/>
            <person name="Whyte L.G."/>
        </authorList>
    </citation>
    <scope>NUCLEOTIDE SEQUENCE [LARGE SCALE GENOMIC DNA]</scope>
    <source>
        <strain evidence="1 2">S9.3A</strain>
    </source>
</reference>
<evidence type="ECO:0000313" key="1">
    <source>
        <dbReference type="EMBL" id="TPG14159.1"/>
    </source>
</evidence>
<organism evidence="1 2">
    <name type="scientific">Pedococcus bigeumensis</name>
    <dbReference type="NCBI Taxonomy" id="433644"/>
    <lineage>
        <taxon>Bacteria</taxon>
        <taxon>Bacillati</taxon>
        <taxon>Actinomycetota</taxon>
        <taxon>Actinomycetes</taxon>
        <taxon>Micrococcales</taxon>
        <taxon>Intrasporangiaceae</taxon>
        <taxon>Pedococcus</taxon>
    </lineage>
</organism>
<dbReference type="AlphaFoldDB" id="A0A502CPW4"/>
<comment type="caution">
    <text evidence="1">The sequence shown here is derived from an EMBL/GenBank/DDBJ whole genome shotgun (WGS) entry which is preliminary data.</text>
</comment>
<keyword evidence="2" id="KW-1185">Reference proteome</keyword>